<organism evidence="1 2">
    <name type="scientific">Phlebia brevispora</name>
    <dbReference type="NCBI Taxonomy" id="194682"/>
    <lineage>
        <taxon>Eukaryota</taxon>
        <taxon>Fungi</taxon>
        <taxon>Dikarya</taxon>
        <taxon>Basidiomycota</taxon>
        <taxon>Agaricomycotina</taxon>
        <taxon>Agaricomycetes</taxon>
        <taxon>Polyporales</taxon>
        <taxon>Meruliaceae</taxon>
        <taxon>Phlebia</taxon>
    </lineage>
</organism>
<proteinExistence type="predicted"/>
<sequence>MDVFGIVYIIENAQQFWSELEDILHIPSDLTLQQLDATLRRFVSFCACYHEQFLQDPLQLQHACDLLLASELFTFHSERMCDLLLEDAQTSTDPHYQLILYNILLAYGRRHSTFLRSQKKWEPLIPLLMDHVRLDLDPDMDEVYPGGSSAGVPTATSRGIAVPIEARLRLLSICLLYEVCRVQKLSLHDLHPHPIDDTFNYAVIKLIIALNEQFMVASLQPQTPHVEAKRESKRPEDYNRVLRILMARMGSSMTFGENMIFMLNRAGRSPEDLVMQLLVLKILYLIFTTDGTSEFFYCNDLKVLVDVFLREIADLDEENESVRHFTPLSTCTCLAPRSYDIRIFEYYIPSLARHNSVRCHISGHK</sequence>
<evidence type="ECO:0000313" key="1">
    <source>
        <dbReference type="EMBL" id="KAJ3544659.1"/>
    </source>
</evidence>
<comment type="caution">
    <text evidence="1">The sequence shown here is derived from an EMBL/GenBank/DDBJ whole genome shotgun (WGS) entry which is preliminary data.</text>
</comment>
<name>A0ACC1SR02_9APHY</name>
<reference evidence="1" key="1">
    <citation type="submission" date="2022-07" db="EMBL/GenBank/DDBJ databases">
        <title>Genome Sequence of Phlebia brevispora.</title>
        <authorList>
            <person name="Buettner E."/>
        </authorList>
    </citation>
    <scope>NUCLEOTIDE SEQUENCE</scope>
    <source>
        <strain evidence="1">MPL23</strain>
    </source>
</reference>
<dbReference type="Proteomes" id="UP001148662">
    <property type="component" value="Unassembled WGS sequence"/>
</dbReference>
<protein>
    <submittedName>
        <fullName evidence="1">Uncharacterized protein</fullName>
    </submittedName>
</protein>
<keyword evidence="2" id="KW-1185">Reference proteome</keyword>
<dbReference type="EMBL" id="JANHOG010001082">
    <property type="protein sequence ID" value="KAJ3544659.1"/>
    <property type="molecule type" value="Genomic_DNA"/>
</dbReference>
<gene>
    <name evidence="1" type="ORF">NM688_g5716</name>
</gene>
<evidence type="ECO:0000313" key="2">
    <source>
        <dbReference type="Proteomes" id="UP001148662"/>
    </source>
</evidence>
<accession>A0ACC1SR02</accession>